<evidence type="ECO:0000256" key="11">
    <source>
        <dbReference type="ARBA" id="ARBA00023303"/>
    </source>
</evidence>
<comment type="subcellular location">
    <subcellularLocation>
        <location evidence="1">Cell junction</location>
        <location evidence="1">Gap junction</location>
    </subcellularLocation>
    <subcellularLocation>
        <location evidence="2 12">Cell membrane</location>
        <topology evidence="2 12">Multi-pass membrane protein</topology>
    </subcellularLocation>
</comment>
<evidence type="ECO:0000256" key="4">
    <source>
        <dbReference type="ARBA" id="ARBA00022475"/>
    </source>
</evidence>
<name>A0A915D5G5_9BILA</name>
<evidence type="ECO:0000256" key="2">
    <source>
        <dbReference type="ARBA" id="ARBA00004651"/>
    </source>
</evidence>
<dbReference type="GO" id="GO:0034220">
    <property type="term" value="P:monoatomic ion transmembrane transport"/>
    <property type="evidence" value="ECO:0007669"/>
    <property type="project" value="UniProtKB-KW"/>
</dbReference>
<keyword evidence="5 12" id="KW-0812">Transmembrane</keyword>
<evidence type="ECO:0000313" key="13">
    <source>
        <dbReference type="Proteomes" id="UP000887574"/>
    </source>
</evidence>
<organism evidence="13 14">
    <name type="scientific">Ditylenchus dipsaci</name>
    <dbReference type="NCBI Taxonomy" id="166011"/>
    <lineage>
        <taxon>Eukaryota</taxon>
        <taxon>Metazoa</taxon>
        <taxon>Ecdysozoa</taxon>
        <taxon>Nematoda</taxon>
        <taxon>Chromadorea</taxon>
        <taxon>Rhabditida</taxon>
        <taxon>Tylenchina</taxon>
        <taxon>Tylenchomorpha</taxon>
        <taxon>Sphaerularioidea</taxon>
        <taxon>Anguinidae</taxon>
        <taxon>Anguininae</taxon>
        <taxon>Ditylenchus</taxon>
    </lineage>
</organism>
<evidence type="ECO:0000256" key="8">
    <source>
        <dbReference type="ARBA" id="ARBA00022989"/>
    </source>
</evidence>
<keyword evidence="11 12" id="KW-0407">Ion channel</keyword>
<dbReference type="PANTHER" id="PTHR11893:SF36">
    <property type="entry name" value="INNEXIN-5"/>
    <property type="match status" value="1"/>
</dbReference>
<keyword evidence="13" id="KW-1185">Reference proteome</keyword>
<evidence type="ECO:0000256" key="12">
    <source>
        <dbReference type="RuleBase" id="RU010713"/>
    </source>
</evidence>
<feature type="transmembrane region" description="Helical" evidence="12">
    <location>
        <begin position="125"/>
        <end position="145"/>
    </location>
</feature>
<evidence type="ECO:0000256" key="5">
    <source>
        <dbReference type="ARBA" id="ARBA00022692"/>
    </source>
</evidence>
<keyword evidence="4" id="KW-1003">Cell membrane</keyword>
<comment type="similarity">
    <text evidence="12">Belongs to the pannexin family.</text>
</comment>
<keyword evidence="7" id="KW-0965">Cell junction</keyword>
<comment type="function">
    <text evidence="12">Structural component of the gap junctions.</text>
</comment>
<feature type="transmembrane region" description="Helical" evidence="12">
    <location>
        <begin position="307"/>
        <end position="333"/>
    </location>
</feature>
<keyword evidence="10 12" id="KW-0472">Membrane</keyword>
<protein>
    <recommendedName>
        <fullName evidence="12">Innexin</fullName>
    </recommendedName>
</protein>
<keyword evidence="8 12" id="KW-1133">Transmembrane helix</keyword>
<feature type="transmembrane region" description="Helical" evidence="12">
    <location>
        <begin position="42"/>
        <end position="61"/>
    </location>
</feature>
<evidence type="ECO:0000256" key="9">
    <source>
        <dbReference type="ARBA" id="ARBA00023065"/>
    </source>
</evidence>
<dbReference type="Pfam" id="PF00876">
    <property type="entry name" value="Innexin"/>
    <property type="match status" value="1"/>
</dbReference>
<accession>A0A915D5G5</accession>
<dbReference type="PANTHER" id="PTHR11893">
    <property type="entry name" value="INNEXIN"/>
    <property type="match status" value="1"/>
</dbReference>
<sequence length="370" mass="43438">MLPMPMIGIEYLNKIGGQLRGKLSKLARPLLKDGIGDKMDKGNLWLVPGFTIFAFAILWTAKLSKVALDESTCKGASIYDFAGLSIDDEAKRHCQTANRYYVGVNEPFSYEQRWRAERQVKNPEWVIWFWAPIVFVMYVLTRFIWSLLLENQGINFPNIVNACQSVIVDNAGVTEIDFDKLYDRVPIISDNFRCASSSHAFAAFIAFEFTLVLAPLFLLIFFLPLMIGSNYRTWGLDIAKAWWEHREWLVAERFPLMPFFGSDSREVRVPLIPRITYCDYHFVTLGNDHILTYRCYLDANWHERTALFTWIMLVFLIFINLCNLYFWVQWAFLMRMRNRRQMWVLKKWLNGDDYSPTDRDFMAILLLNSK</sequence>
<reference evidence="14" key="1">
    <citation type="submission" date="2022-11" db="UniProtKB">
        <authorList>
            <consortium name="WormBaseParasite"/>
        </authorList>
    </citation>
    <scope>IDENTIFICATION</scope>
</reference>
<evidence type="ECO:0000256" key="3">
    <source>
        <dbReference type="ARBA" id="ARBA00022448"/>
    </source>
</evidence>
<keyword evidence="3 12" id="KW-0813">Transport</keyword>
<dbReference type="GO" id="GO:0005921">
    <property type="term" value="C:gap junction"/>
    <property type="evidence" value="ECO:0007669"/>
    <property type="project" value="UniProtKB-SubCell"/>
</dbReference>
<evidence type="ECO:0000313" key="14">
    <source>
        <dbReference type="WBParaSite" id="jg16245"/>
    </source>
</evidence>
<dbReference type="InterPro" id="IPR000990">
    <property type="entry name" value="Innexin"/>
</dbReference>
<feature type="transmembrane region" description="Helical" evidence="12">
    <location>
        <begin position="201"/>
        <end position="227"/>
    </location>
</feature>
<dbReference type="Proteomes" id="UP000887574">
    <property type="component" value="Unplaced"/>
</dbReference>
<gene>
    <name evidence="12" type="primary">inx</name>
</gene>
<dbReference type="AlphaFoldDB" id="A0A915D5G5"/>
<keyword evidence="9 12" id="KW-0406">Ion transport</keyword>
<proteinExistence type="inferred from homology"/>
<keyword evidence="6" id="KW-0303">Gap junction</keyword>
<evidence type="ECO:0000256" key="1">
    <source>
        <dbReference type="ARBA" id="ARBA00004610"/>
    </source>
</evidence>
<dbReference type="WBParaSite" id="jg16245">
    <property type="protein sequence ID" value="jg16245"/>
    <property type="gene ID" value="jg16245"/>
</dbReference>
<evidence type="ECO:0000256" key="7">
    <source>
        <dbReference type="ARBA" id="ARBA00022949"/>
    </source>
</evidence>
<dbReference type="GO" id="GO:0005243">
    <property type="term" value="F:gap junction channel activity"/>
    <property type="evidence" value="ECO:0007669"/>
    <property type="project" value="TreeGrafter"/>
</dbReference>
<evidence type="ECO:0000256" key="6">
    <source>
        <dbReference type="ARBA" id="ARBA00022868"/>
    </source>
</evidence>
<dbReference type="PROSITE" id="PS51013">
    <property type="entry name" value="PANNEXIN"/>
    <property type="match status" value="1"/>
</dbReference>
<evidence type="ECO:0000256" key="10">
    <source>
        <dbReference type="ARBA" id="ARBA00023136"/>
    </source>
</evidence>
<dbReference type="GO" id="GO:0005886">
    <property type="term" value="C:plasma membrane"/>
    <property type="evidence" value="ECO:0007669"/>
    <property type="project" value="UniProtKB-SubCell"/>
</dbReference>